<proteinExistence type="predicted"/>
<name>A0A0D2BSD4_9EURO</name>
<evidence type="ECO:0000313" key="3">
    <source>
        <dbReference type="Proteomes" id="UP000054466"/>
    </source>
</evidence>
<feature type="region of interest" description="Disordered" evidence="1">
    <location>
        <begin position="103"/>
        <end position="154"/>
    </location>
</feature>
<evidence type="ECO:0000256" key="1">
    <source>
        <dbReference type="SAM" id="MobiDB-lite"/>
    </source>
</evidence>
<dbReference type="AlphaFoldDB" id="A0A0D2BSD4"/>
<accession>A0A0D2BSD4</accession>
<keyword evidence="3" id="KW-1185">Reference proteome</keyword>
<dbReference type="InterPro" id="IPR016024">
    <property type="entry name" value="ARM-type_fold"/>
</dbReference>
<dbReference type="SUPFAM" id="SSF48371">
    <property type="entry name" value="ARM repeat"/>
    <property type="match status" value="1"/>
</dbReference>
<dbReference type="HOGENOM" id="CLU_611107_0_0_1"/>
<sequence length="448" mass="50270">MATEEPITLLDQWGLKVVSPEQALICCHCQNALRIGADYVLQHIASHQSVESIARDLLERHLKTFELNDVAQLNSRIPFTTAQITVIRKLWSIISSQPDLRLNTSEIEVDGDEEDSEEGEEDDDDEDDDEEDDEDGEDGEDDGGHEDDNYFPDDHAADAGSLIPLVDNHSTGSDILSELIFKLSILLCRDEFTDGQPSSSALVYISGILAFITDGAGFQTPRLYTPTISTLLHLPLLLFPEDSLPCRQYPHLKIPARPGRDHLEILNSVRCRYMCAGSLTPLGEMISLLDYGRRMLRSEPPTFFVRWSDDRQTIFFDDHGLHMDQFRGFARSLSDSATDWYNQLMHQWQPDVSLGGIRDSFSNNTPGYSFVYDSANRLNDAYLQLSTRVCGMGPAALIQNGEWDLPAIIEYLQLHDRGLHALGGAMAVSDGECLASVRCLPPWYEMVR</sequence>
<feature type="compositionally biased region" description="Acidic residues" evidence="1">
    <location>
        <begin position="107"/>
        <end position="145"/>
    </location>
</feature>
<reference evidence="2 3" key="1">
    <citation type="submission" date="2015-01" db="EMBL/GenBank/DDBJ databases">
        <title>The Genome Sequence of Cladophialophora immunda CBS83496.</title>
        <authorList>
            <consortium name="The Broad Institute Genomics Platform"/>
            <person name="Cuomo C."/>
            <person name="de Hoog S."/>
            <person name="Gorbushina A."/>
            <person name="Stielow B."/>
            <person name="Teixiera M."/>
            <person name="Abouelleil A."/>
            <person name="Chapman S.B."/>
            <person name="Priest M."/>
            <person name="Young S.K."/>
            <person name="Wortman J."/>
            <person name="Nusbaum C."/>
            <person name="Birren B."/>
        </authorList>
    </citation>
    <scope>NUCLEOTIDE SEQUENCE [LARGE SCALE GENOMIC DNA]</scope>
    <source>
        <strain evidence="2 3">CBS 83496</strain>
    </source>
</reference>
<evidence type="ECO:0000313" key="2">
    <source>
        <dbReference type="EMBL" id="KIW21953.1"/>
    </source>
</evidence>
<dbReference type="Proteomes" id="UP000054466">
    <property type="component" value="Unassembled WGS sequence"/>
</dbReference>
<dbReference type="VEuPathDB" id="FungiDB:PV07_12646"/>
<dbReference type="RefSeq" id="XP_016242169.1">
    <property type="nucleotide sequence ID" value="XM_016400189.1"/>
</dbReference>
<dbReference type="GeneID" id="27351840"/>
<dbReference type="EMBL" id="KN847077">
    <property type="protein sequence ID" value="KIW21953.1"/>
    <property type="molecule type" value="Genomic_DNA"/>
</dbReference>
<dbReference type="STRING" id="569365.A0A0D2BSD4"/>
<organism evidence="2 3">
    <name type="scientific">Cladophialophora immunda</name>
    <dbReference type="NCBI Taxonomy" id="569365"/>
    <lineage>
        <taxon>Eukaryota</taxon>
        <taxon>Fungi</taxon>
        <taxon>Dikarya</taxon>
        <taxon>Ascomycota</taxon>
        <taxon>Pezizomycotina</taxon>
        <taxon>Eurotiomycetes</taxon>
        <taxon>Chaetothyriomycetidae</taxon>
        <taxon>Chaetothyriales</taxon>
        <taxon>Herpotrichiellaceae</taxon>
        <taxon>Cladophialophora</taxon>
    </lineage>
</organism>
<dbReference type="OrthoDB" id="4160379at2759"/>
<gene>
    <name evidence="2" type="ORF">PV07_12646</name>
</gene>
<protein>
    <submittedName>
        <fullName evidence="2">Uncharacterized protein</fullName>
    </submittedName>
</protein>